<keyword evidence="6 7" id="KW-0067">ATP-binding</keyword>
<dbReference type="SMART" id="SM00220">
    <property type="entry name" value="S_TKc"/>
    <property type="match status" value="1"/>
</dbReference>
<dbReference type="PANTHER" id="PTHR24353:SF37">
    <property type="entry name" value="CAMP-DEPENDENT PROTEIN KINASE CATALYTIC SUBUNIT PRKX"/>
    <property type="match status" value="1"/>
</dbReference>
<organism evidence="10">
    <name type="scientific">Arcella intermedia</name>
    <dbReference type="NCBI Taxonomy" id="1963864"/>
    <lineage>
        <taxon>Eukaryota</taxon>
        <taxon>Amoebozoa</taxon>
        <taxon>Tubulinea</taxon>
        <taxon>Elardia</taxon>
        <taxon>Arcellinida</taxon>
        <taxon>Sphaerothecina</taxon>
        <taxon>Arcellidae</taxon>
        <taxon>Arcella</taxon>
    </lineage>
</organism>
<evidence type="ECO:0000256" key="4">
    <source>
        <dbReference type="ARBA" id="ARBA00022741"/>
    </source>
</evidence>
<protein>
    <recommendedName>
        <fullName evidence="9">Protein kinase domain-containing protein</fullName>
    </recommendedName>
</protein>
<dbReference type="InterPro" id="IPR000719">
    <property type="entry name" value="Prot_kinase_dom"/>
</dbReference>
<dbReference type="Gene3D" id="1.10.510.10">
    <property type="entry name" value="Transferase(Phosphotransferase) domain 1"/>
    <property type="match status" value="1"/>
</dbReference>
<name>A0A6B2LB45_9EUKA</name>
<feature type="binding site" evidence="7">
    <location>
        <position position="33"/>
    </location>
    <ligand>
        <name>ATP</name>
        <dbReference type="ChEBI" id="CHEBI:30616"/>
    </ligand>
</feature>
<dbReference type="SUPFAM" id="SSF56112">
    <property type="entry name" value="Protein kinase-like (PK-like)"/>
    <property type="match status" value="1"/>
</dbReference>
<evidence type="ECO:0000256" key="3">
    <source>
        <dbReference type="ARBA" id="ARBA00022679"/>
    </source>
</evidence>
<evidence type="ECO:0000259" key="9">
    <source>
        <dbReference type="PROSITE" id="PS50011"/>
    </source>
</evidence>
<dbReference type="InterPro" id="IPR011009">
    <property type="entry name" value="Kinase-like_dom_sf"/>
</dbReference>
<dbReference type="PROSITE" id="PS50011">
    <property type="entry name" value="PROTEIN_KINASE_DOM"/>
    <property type="match status" value="1"/>
</dbReference>
<keyword evidence="5" id="KW-0418">Kinase</keyword>
<evidence type="ECO:0000313" key="10">
    <source>
        <dbReference type="EMBL" id="NDV33928.1"/>
    </source>
</evidence>
<evidence type="ECO:0000256" key="6">
    <source>
        <dbReference type="ARBA" id="ARBA00022840"/>
    </source>
</evidence>
<dbReference type="PANTHER" id="PTHR24353">
    <property type="entry name" value="CYCLIC NUCLEOTIDE-DEPENDENT PROTEIN KINASE"/>
    <property type="match status" value="1"/>
</dbReference>
<dbReference type="InterPro" id="IPR008271">
    <property type="entry name" value="Ser/Thr_kinase_AS"/>
</dbReference>
<keyword evidence="2 8" id="KW-0723">Serine/threonine-protein kinase</keyword>
<evidence type="ECO:0000256" key="1">
    <source>
        <dbReference type="ARBA" id="ARBA00009903"/>
    </source>
</evidence>
<dbReference type="PROSITE" id="PS00107">
    <property type="entry name" value="PROTEIN_KINASE_ATP"/>
    <property type="match status" value="1"/>
</dbReference>
<sequence length="317" mass="36774">MSNFEQLELLGDGHMARVYRVRHKTTHMEYALKVQRKSDIVDLKQIEHVRNEKQILSQLDHPFLIKIHRTYVDKRNIYLLQELCKKEFFTVLRYLGSFDLHRARIYAAEIVVAFEHMHSQHIIYRDLKPENLLFGEDGHIKICDFGFAKVVTDRTWTTCGTPDYMAPEIVLGVGHGYAADWWSFGVLLYEMIAGYPPFFAANHFDLYQRICDCEFTFTSPNFDDTTKDLISKLLVEPRRRLGNLAGGAQDIKNHPFFQGIEWGKLVQKLIPAPDLEGIAPMASVKPSLPMEELDLIDLNEDSLIDAYEPIFRDFDMT</sequence>
<reference evidence="10" key="1">
    <citation type="journal article" date="2020" name="J. Eukaryot. Microbiol.">
        <title>De novo Sequencing, Assembly and Annotation of the Transcriptome for the Free-Living Testate Amoeba Arcella intermedia.</title>
        <authorList>
            <person name="Ribeiro G.M."/>
            <person name="Porfirio-Sousa A.L."/>
            <person name="Maurer-Alcala X.X."/>
            <person name="Katz L.A."/>
            <person name="Lahr D.J.G."/>
        </authorList>
    </citation>
    <scope>NUCLEOTIDE SEQUENCE</scope>
</reference>
<evidence type="ECO:0000256" key="7">
    <source>
        <dbReference type="PROSITE-ProRule" id="PRU10141"/>
    </source>
</evidence>
<evidence type="ECO:0000256" key="2">
    <source>
        <dbReference type="ARBA" id="ARBA00022527"/>
    </source>
</evidence>
<evidence type="ECO:0000256" key="8">
    <source>
        <dbReference type="RuleBase" id="RU000304"/>
    </source>
</evidence>
<feature type="domain" description="Protein kinase" evidence="9">
    <location>
        <begin position="4"/>
        <end position="257"/>
    </location>
</feature>
<accession>A0A6B2LB45</accession>
<dbReference type="GO" id="GO:0005952">
    <property type="term" value="C:cAMP-dependent protein kinase complex"/>
    <property type="evidence" value="ECO:0007669"/>
    <property type="project" value="TreeGrafter"/>
</dbReference>
<dbReference type="AlphaFoldDB" id="A0A6B2LB45"/>
<dbReference type="GO" id="GO:0004691">
    <property type="term" value="F:cAMP-dependent protein kinase activity"/>
    <property type="evidence" value="ECO:0007669"/>
    <property type="project" value="TreeGrafter"/>
</dbReference>
<dbReference type="GO" id="GO:0005524">
    <property type="term" value="F:ATP binding"/>
    <property type="evidence" value="ECO:0007669"/>
    <property type="project" value="UniProtKB-UniRule"/>
</dbReference>
<dbReference type="PROSITE" id="PS00108">
    <property type="entry name" value="PROTEIN_KINASE_ST"/>
    <property type="match status" value="1"/>
</dbReference>
<proteinExistence type="inferred from homology"/>
<keyword evidence="4 7" id="KW-0547">Nucleotide-binding</keyword>
<comment type="similarity">
    <text evidence="1">Belongs to the protein kinase superfamily. AGC Ser/Thr protein kinase family.</text>
</comment>
<dbReference type="FunFam" id="1.10.510.10:FF:000210">
    <property type="entry name" value="Non-specific serine/threonine protein kinase"/>
    <property type="match status" value="1"/>
</dbReference>
<dbReference type="Pfam" id="PF00069">
    <property type="entry name" value="Pkinase"/>
    <property type="match status" value="1"/>
</dbReference>
<dbReference type="FunFam" id="3.30.200.20:FF:000042">
    <property type="entry name" value="Aurora kinase A"/>
    <property type="match status" value="1"/>
</dbReference>
<evidence type="ECO:0000256" key="5">
    <source>
        <dbReference type="ARBA" id="ARBA00022777"/>
    </source>
</evidence>
<dbReference type="InterPro" id="IPR017441">
    <property type="entry name" value="Protein_kinase_ATP_BS"/>
</dbReference>
<keyword evidence="3" id="KW-0808">Transferase</keyword>
<dbReference type="Gene3D" id="3.30.200.20">
    <property type="entry name" value="Phosphorylase Kinase, domain 1"/>
    <property type="match status" value="1"/>
</dbReference>
<dbReference type="EMBL" id="GIBP01004959">
    <property type="protein sequence ID" value="NDV33928.1"/>
    <property type="molecule type" value="Transcribed_RNA"/>
</dbReference>